<dbReference type="InterPro" id="IPR045155">
    <property type="entry name" value="Beta-lactam_cat"/>
</dbReference>
<dbReference type="InterPro" id="IPR012338">
    <property type="entry name" value="Beta-lactam/transpept-like"/>
</dbReference>
<evidence type="ECO:0000313" key="3">
    <source>
        <dbReference type="Proteomes" id="UP001056708"/>
    </source>
</evidence>
<dbReference type="GO" id="GO:0016787">
    <property type="term" value="F:hydrolase activity"/>
    <property type="evidence" value="ECO:0007669"/>
    <property type="project" value="UniProtKB-KW"/>
</dbReference>
<feature type="domain" description="Beta-lactamase class A catalytic" evidence="1">
    <location>
        <begin position="38"/>
        <end position="280"/>
    </location>
</feature>
<sequence length="306" mass="35062">MYNVTSLPQFSSSSELDRIVEELVNLAASRGLSTRSLSIHLIDLNRRTEASYQSDVFRYPASIPKLFWLVSLYGLQANGQIPRQPVDFPLNGCRTDVCKMAQKSDNEAASRVVDLISNTTSSQLDVGYDTWLKRRYSINEFFENAGYQGLDISQKNFPIPYLEMSLPKGRDLQMRGNLNNPDRNRLTARQTARLMYELAAELAVSSEDSREMLMLLEQNLDPNVWGPEEYDAIQGFFGEGIFQHRDRIRFYSKVGWTQEGRMEVAFIQDSSGRAYILSVFGEGSDYGDDWEIFKQISERVYSQLVF</sequence>
<gene>
    <name evidence="2" type="ORF">NEA10_14830</name>
</gene>
<organism evidence="2 3">
    <name type="scientific">Phormidium yuhuli AB48</name>
    <dbReference type="NCBI Taxonomy" id="2940671"/>
    <lineage>
        <taxon>Bacteria</taxon>
        <taxon>Bacillati</taxon>
        <taxon>Cyanobacteriota</taxon>
        <taxon>Cyanophyceae</taxon>
        <taxon>Oscillatoriophycideae</taxon>
        <taxon>Oscillatoriales</taxon>
        <taxon>Oscillatoriaceae</taxon>
        <taxon>Phormidium</taxon>
        <taxon>Phormidium yuhuli</taxon>
    </lineage>
</organism>
<dbReference type="PANTHER" id="PTHR35333:SF3">
    <property type="entry name" value="BETA-LACTAMASE-TYPE TRANSPEPTIDASE FOLD CONTAINING PROTEIN"/>
    <property type="match status" value="1"/>
</dbReference>
<evidence type="ECO:0000259" key="1">
    <source>
        <dbReference type="Pfam" id="PF13354"/>
    </source>
</evidence>
<dbReference type="InterPro" id="IPR000871">
    <property type="entry name" value="Beta-lactam_class-A"/>
</dbReference>
<evidence type="ECO:0000313" key="2">
    <source>
        <dbReference type="EMBL" id="USR93189.1"/>
    </source>
</evidence>
<keyword evidence="3" id="KW-1185">Reference proteome</keyword>
<name>A0ABY5AY80_9CYAN</name>
<keyword evidence="2" id="KW-0378">Hydrolase</keyword>
<protein>
    <submittedName>
        <fullName evidence="2">Class A beta-lactamase-related serine hydrolase</fullName>
    </submittedName>
</protein>
<dbReference type="Pfam" id="PF13354">
    <property type="entry name" value="Beta-lactamase2"/>
    <property type="match status" value="1"/>
</dbReference>
<dbReference type="EMBL" id="CP098611">
    <property type="protein sequence ID" value="USR93189.1"/>
    <property type="molecule type" value="Genomic_DNA"/>
</dbReference>
<reference evidence="2" key="1">
    <citation type="submission" date="2022-06" db="EMBL/GenBank/DDBJ databases">
        <title>Genome sequence of Phormidium yuhuli AB48 isolated from an industrial photobioreactor environment.</title>
        <authorList>
            <person name="Qiu Y."/>
            <person name="Noonan A.J.C."/>
            <person name="Dofher K."/>
            <person name="Koch M."/>
            <person name="Kieft B."/>
            <person name="Lin X."/>
            <person name="Ziels R.M."/>
            <person name="Hallam S.J."/>
        </authorList>
    </citation>
    <scope>NUCLEOTIDE SEQUENCE</scope>
    <source>
        <strain evidence="2">AB48</strain>
    </source>
</reference>
<dbReference type="SUPFAM" id="SSF56601">
    <property type="entry name" value="beta-lactamase/transpeptidase-like"/>
    <property type="match status" value="1"/>
</dbReference>
<proteinExistence type="predicted"/>
<dbReference type="Proteomes" id="UP001056708">
    <property type="component" value="Chromosome"/>
</dbReference>
<dbReference type="RefSeq" id="WP_252665370.1">
    <property type="nucleotide sequence ID" value="NZ_CP098611.1"/>
</dbReference>
<accession>A0ABY5AY80</accession>
<dbReference type="PANTHER" id="PTHR35333">
    <property type="entry name" value="BETA-LACTAMASE"/>
    <property type="match status" value="1"/>
</dbReference>
<dbReference type="Gene3D" id="3.40.710.10">
    <property type="entry name" value="DD-peptidase/beta-lactamase superfamily"/>
    <property type="match status" value="1"/>
</dbReference>